<accession>A0A0X8E3J7</accession>
<dbReference type="AlphaFoldDB" id="A0A0X8E3J7"/>
<feature type="domain" description="UspA" evidence="1">
    <location>
        <begin position="11"/>
        <end position="158"/>
    </location>
</feature>
<protein>
    <recommendedName>
        <fullName evidence="1">UspA domain-containing protein</fullName>
    </recommendedName>
</protein>
<reference evidence="3" key="2">
    <citation type="submission" date="2016-01" db="EMBL/GenBank/DDBJ databases">
        <title>First complete genome sequence of a species in the genus Microterricola, an extremophilic cold active enzyme producing strain ERGS5:02 isolated from Sikkim Himalaya.</title>
        <authorList>
            <person name="Kumar R."/>
            <person name="Singh D."/>
            <person name="Swarnkar M.K."/>
        </authorList>
    </citation>
    <scope>NUCLEOTIDE SEQUENCE [LARGE SCALE GENOMIC DNA]</scope>
    <source>
        <strain evidence="3">ERGS5:02</strain>
    </source>
</reference>
<keyword evidence="3" id="KW-1185">Reference proteome</keyword>
<gene>
    <name evidence="2" type="ORF">AWU67_08495</name>
</gene>
<dbReference type="Gene3D" id="3.40.50.620">
    <property type="entry name" value="HUPs"/>
    <property type="match status" value="1"/>
</dbReference>
<reference evidence="2 3" key="1">
    <citation type="journal article" date="2016" name="J. Biotechnol.">
        <title>First complete genome sequence of a species in the genus Microterricola, an extremophilic cold active enzyme producing bacterial strain ERGS5:02 isolated from Sikkim Himalaya.</title>
        <authorList>
            <person name="Himanshu"/>
            <person name="Swarnkar M.K."/>
            <person name="Singh D."/>
            <person name="Kumar R."/>
        </authorList>
    </citation>
    <scope>NUCLEOTIDE SEQUENCE [LARGE SCALE GENOMIC DNA]</scope>
    <source>
        <strain evidence="2 3">ERGS5:02</strain>
    </source>
</reference>
<dbReference type="OrthoDB" id="3213322at2"/>
<dbReference type="EMBL" id="CP014145">
    <property type="protein sequence ID" value="AMB58902.1"/>
    <property type="molecule type" value="Genomic_DNA"/>
</dbReference>
<evidence type="ECO:0000313" key="2">
    <source>
        <dbReference type="EMBL" id="AMB58902.1"/>
    </source>
</evidence>
<organism evidence="2 3">
    <name type="scientific">Microterricola viridarii</name>
    <dbReference type="NCBI Taxonomy" id="412690"/>
    <lineage>
        <taxon>Bacteria</taxon>
        <taxon>Bacillati</taxon>
        <taxon>Actinomycetota</taxon>
        <taxon>Actinomycetes</taxon>
        <taxon>Micrococcales</taxon>
        <taxon>Microbacteriaceae</taxon>
        <taxon>Microterricola</taxon>
    </lineage>
</organism>
<dbReference type="Pfam" id="PF00582">
    <property type="entry name" value="Usp"/>
    <property type="match status" value="1"/>
</dbReference>
<dbReference type="KEGG" id="mvd:AWU67_08495"/>
<name>A0A0X8E3J7_9MICO</name>
<dbReference type="Proteomes" id="UP000058305">
    <property type="component" value="Chromosome"/>
</dbReference>
<sequence length="181" mass="18687">MGTHSGASRTHPVVVGVSPGQPAHVVLQAARFAAQFQTELVCAHVNPGRFSTSESPDGSMLTAPIDPDFADEREVAFDTRLENSLSEILADSGVSWRPLVIAGDVATALGHLADTVDAAMIVVGTHERSFGGGIQEFFNRSIAVNLAHSQLRPVVVIPARAPGGDAAHTAPTVPPAPAASA</sequence>
<proteinExistence type="predicted"/>
<dbReference type="SUPFAM" id="SSF52402">
    <property type="entry name" value="Adenine nucleotide alpha hydrolases-like"/>
    <property type="match status" value="1"/>
</dbReference>
<dbReference type="CDD" id="cd00293">
    <property type="entry name" value="USP-like"/>
    <property type="match status" value="1"/>
</dbReference>
<evidence type="ECO:0000259" key="1">
    <source>
        <dbReference type="Pfam" id="PF00582"/>
    </source>
</evidence>
<dbReference type="InterPro" id="IPR014729">
    <property type="entry name" value="Rossmann-like_a/b/a_fold"/>
</dbReference>
<dbReference type="RefSeq" id="WP_067227886.1">
    <property type="nucleotide sequence ID" value="NZ_CP014145.1"/>
</dbReference>
<dbReference type="InterPro" id="IPR006016">
    <property type="entry name" value="UspA"/>
</dbReference>
<evidence type="ECO:0000313" key="3">
    <source>
        <dbReference type="Proteomes" id="UP000058305"/>
    </source>
</evidence>